<accession>A0AAE3MCR3</accession>
<evidence type="ECO:0000259" key="2">
    <source>
        <dbReference type="Pfam" id="PF19089"/>
    </source>
</evidence>
<evidence type="ECO:0000313" key="4">
    <source>
        <dbReference type="Proteomes" id="UP001207408"/>
    </source>
</evidence>
<dbReference type="EMBL" id="JAPDPI010000004">
    <property type="protein sequence ID" value="MCW3804662.1"/>
    <property type="molecule type" value="Genomic_DNA"/>
</dbReference>
<feature type="chain" id="PRO_5042104910" evidence="1">
    <location>
        <begin position="20"/>
        <end position="280"/>
    </location>
</feature>
<gene>
    <name evidence="3" type="ORF">OM074_03430</name>
</gene>
<keyword evidence="1" id="KW-0732">Signal</keyword>
<sequence>MERKVIIFIMLILSGMLHAQHNSANHIWDGRLVNHPTTNMPYKGQNQIFVIHYFDAIGENGFKDMFGVYGSANIQMGLEYGFSDVFSAYFLTEKLNKTQELGIRYLLSEQNKELDNPVGLAASFSVSIDGRDEKYFGENYYFINRFFYTSQLSLTHIFNHRWEMMANATIAHFNIVPEGNFSTFLAINPSLSFKLNRKKAVFASFDFPLGLASASEENPQQPKPLVTLGMIFKTRTHNFQLFVSNGSHINPAKEYLNNQIGFNPEQFCFGFNINVKPHTN</sequence>
<feature type="signal peptide" evidence="1">
    <location>
        <begin position="1"/>
        <end position="19"/>
    </location>
</feature>
<feature type="domain" description="DUF5777" evidence="2">
    <location>
        <begin position="31"/>
        <end position="274"/>
    </location>
</feature>
<dbReference type="Proteomes" id="UP001207408">
    <property type="component" value="Unassembled WGS sequence"/>
</dbReference>
<organism evidence="3 4">
    <name type="scientific">Plebeiibacterium marinum</name>
    <dbReference type="NCBI Taxonomy" id="2992111"/>
    <lineage>
        <taxon>Bacteria</taxon>
        <taxon>Pseudomonadati</taxon>
        <taxon>Bacteroidota</taxon>
        <taxon>Bacteroidia</taxon>
        <taxon>Marinilabiliales</taxon>
        <taxon>Marinilabiliaceae</taxon>
        <taxon>Plebeiibacterium</taxon>
    </lineage>
</organism>
<evidence type="ECO:0000256" key="1">
    <source>
        <dbReference type="SAM" id="SignalP"/>
    </source>
</evidence>
<evidence type="ECO:0000313" key="3">
    <source>
        <dbReference type="EMBL" id="MCW3804662.1"/>
    </source>
</evidence>
<protein>
    <submittedName>
        <fullName evidence="3">DUF5777 family beta-barrel protein</fullName>
    </submittedName>
</protein>
<dbReference type="AlphaFoldDB" id="A0AAE3MCR3"/>
<keyword evidence="4" id="KW-1185">Reference proteome</keyword>
<dbReference type="Pfam" id="PF19089">
    <property type="entry name" value="DUF5777"/>
    <property type="match status" value="1"/>
</dbReference>
<dbReference type="RefSeq" id="WP_301197881.1">
    <property type="nucleotide sequence ID" value="NZ_JAPDPI010000004.1"/>
</dbReference>
<proteinExistence type="predicted"/>
<reference evidence="3" key="1">
    <citation type="submission" date="2022-10" db="EMBL/GenBank/DDBJ databases">
        <authorList>
            <person name="Yu W.X."/>
        </authorList>
    </citation>
    <scope>NUCLEOTIDE SEQUENCE</scope>
    <source>
        <strain evidence="3">D04</strain>
    </source>
</reference>
<name>A0AAE3MCR3_9BACT</name>
<dbReference type="InterPro" id="IPR045916">
    <property type="entry name" value="DUF5777"/>
</dbReference>
<comment type="caution">
    <text evidence="3">The sequence shown here is derived from an EMBL/GenBank/DDBJ whole genome shotgun (WGS) entry which is preliminary data.</text>
</comment>